<sequence length="136" mass="14805">MRDVSIRMGRARAFVVVFAMAVGVMLGAPAQAHAAPPNEPGVLCAQITGATVCFESSGDDFHVYDSATDGASARANWYVDYDRETPHCTNSNGSGTWHECTYDMREGATVCFRPEVYDASEGRLIRYGVPWTCTEV</sequence>
<protein>
    <recommendedName>
        <fullName evidence="4">Secreted protein</fullName>
    </recommendedName>
</protein>
<dbReference type="Proteomes" id="UP000567795">
    <property type="component" value="Unassembled WGS sequence"/>
</dbReference>
<keyword evidence="3" id="KW-1185">Reference proteome</keyword>
<evidence type="ECO:0000313" key="3">
    <source>
        <dbReference type="Proteomes" id="UP000567795"/>
    </source>
</evidence>
<evidence type="ECO:0008006" key="4">
    <source>
        <dbReference type="Google" id="ProtNLM"/>
    </source>
</evidence>
<feature type="signal peptide" evidence="1">
    <location>
        <begin position="1"/>
        <end position="34"/>
    </location>
</feature>
<name>A0A852ZN27_9ACTN</name>
<dbReference type="AlphaFoldDB" id="A0A852ZN27"/>
<proteinExistence type="predicted"/>
<reference evidence="2 3" key="1">
    <citation type="submission" date="2020-07" db="EMBL/GenBank/DDBJ databases">
        <title>Sequencing the genomes of 1000 actinobacteria strains.</title>
        <authorList>
            <person name="Klenk H.-P."/>
        </authorList>
    </citation>
    <scope>NUCLEOTIDE SEQUENCE [LARGE SCALE GENOMIC DNA]</scope>
    <source>
        <strain evidence="2 3">DSM 42178</strain>
    </source>
</reference>
<evidence type="ECO:0000256" key="1">
    <source>
        <dbReference type="SAM" id="SignalP"/>
    </source>
</evidence>
<gene>
    <name evidence="2" type="ORF">FHU37_000752</name>
</gene>
<keyword evidence="1" id="KW-0732">Signal</keyword>
<evidence type="ECO:0000313" key="2">
    <source>
        <dbReference type="EMBL" id="NYI03809.1"/>
    </source>
</evidence>
<dbReference type="EMBL" id="JACBZD010000001">
    <property type="protein sequence ID" value="NYI03809.1"/>
    <property type="molecule type" value="Genomic_DNA"/>
</dbReference>
<comment type="caution">
    <text evidence="2">The sequence shown here is derived from an EMBL/GenBank/DDBJ whole genome shotgun (WGS) entry which is preliminary data.</text>
</comment>
<dbReference type="RefSeq" id="WP_179812805.1">
    <property type="nucleotide sequence ID" value="NZ_JACBZD010000001.1"/>
</dbReference>
<accession>A0A852ZN27</accession>
<organism evidence="2 3">
    <name type="scientific">Allostreptomyces psammosilenae</name>
    <dbReference type="NCBI Taxonomy" id="1892865"/>
    <lineage>
        <taxon>Bacteria</taxon>
        <taxon>Bacillati</taxon>
        <taxon>Actinomycetota</taxon>
        <taxon>Actinomycetes</taxon>
        <taxon>Kitasatosporales</taxon>
        <taxon>Streptomycetaceae</taxon>
        <taxon>Allostreptomyces</taxon>
    </lineage>
</organism>
<feature type="chain" id="PRO_5032855434" description="Secreted protein" evidence="1">
    <location>
        <begin position="35"/>
        <end position="136"/>
    </location>
</feature>